<dbReference type="EMBL" id="JAWZZT010000668">
    <property type="protein sequence ID" value="MDX7018223.1"/>
    <property type="molecule type" value="Genomic_DNA"/>
</dbReference>
<evidence type="ECO:0000313" key="3">
    <source>
        <dbReference type="Proteomes" id="UP001279012"/>
    </source>
</evidence>
<organism evidence="2 3">
    <name type="scientific">Klebsiella aerogenes</name>
    <name type="common">Enterobacter aerogenes</name>
    <dbReference type="NCBI Taxonomy" id="548"/>
    <lineage>
        <taxon>Bacteria</taxon>
        <taxon>Pseudomonadati</taxon>
        <taxon>Pseudomonadota</taxon>
        <taxon>Gammaproteobacteria</taxon>
        <taxon>Enterobacterales</taxon>
        <taxon>Enterobacteriaceae</taxon>
        <taxon>Klebsiella/Raoultella group</taxon>
        <taxon>Klebsiella</taxon>
    </lineage>
</organism>
<feature type="region of interest" description="Disordered" evidence="1">
    <location>
        <begin position="14"/>
        <end position="34"/>
    </location>
</feature>
<sequence length="94" mass="10643">LALAISSACHAELRTWPDPTGPSQSDFGGTGLMQMPDARFGREGEFSVNYRDNDQYRFYSSSVVLFPWLEGTIRYTDVRTRKYSSDEDFSGDQS</sequence>
<dbReference type="Pfam" id="PF06082">
    <property type="entry name" value="YjbH"/>
    <property type="match status" value="1"/>
</dbReference>
<dbReference type="AlphaFoldDB" id="A0AAW9EEK4"/>
<feature type="non-terminal residue" evidence="2">
    <location>
        <position position="1"/>
    </location>
</feature>
<dbReference type="InterPro" id="IPR010344">
    <property type="entry name" value="YbjH"/>
</dbReference>
<feature type="non-terminal residue" evidence="2">
    <location>
        <position position="94"/>
    </location>
</feature>
<comment type="caution">
    <text evidence="2">The sequence shown here is derived from an EMBL/GenBank/DDBJ whole genome shotgun (WGS) entry which is preliminary data.</text>
</comment>
<proteinExistence type="predicted"/>
<evidence type="ECO:0000256" key="1">
    <source>
        <dbReference type="SAM" id="MobiDB-lite"/>
    </source>
</evidence>
<accession>A0AAW9EEK4</accession>
<dbReference type="Proteomes" id="UP001279012">
    <property type="component" value="Unassembled WGS sequence"/>
</dbReference>
<gene>
    <name evidence="2" type="ORF">SJ059_27765</name>
</gene>
<name>A0AAW9EEK4_KLEAE</name>
<evidence type="ECO:0000313" key="2">
    <source>
        <dbReference type="EMBL" id="MDX7018223.1"/>
    </source>
</evidence>
<reference evidence="2" key="1">
    <citation type="submission" date="2023-11" db="EMBL/GenBank/DDBJ databases">
        <title>Detection of rare carbapenemases in Enterobacterales - comparison of two colorimetric and two CIM-based carbapenemase assays.</title>
        <authorList>
            <person name="Schaffarczyk L."/>
            <person name="Noster J."/>
            <person name="Stelzer Y."/>
            <person name="Sattler J."/>
            <person name="Gatermann S."/>
            <person name="Hamprecht A."/>
        </authorList>
    </citation>
    <scope>NUCLEOTIDE SEQUENCE</scope>
    <source>
        <strain evidence="2">CIM-Cont-037</strain>
    </source>
</reference>
<protein>
    <submittedName>
        <fullName evidence="2">YjbH domain-containing protein</fullName>
    </submittedName>
</protein>